<sequence length="156" mass="17790">MSPFEIVYSYKPRVPVDLIPLPMHARMSESAELFAQHVRKLHKEITKKISASNDTYKKLADCHKRIHEFSEGYYVMIWVRPERFPSGTVKKLQARGASPFRILKKIGSNAYVVDLPPEYGISSTFNILDLVAYKEPTVTPSDPFEPSLPIESEPLP</sequence>
<evidence type="ECO:0000259" key="1">
    <source>
        <dbReference type="Pfam" id="PF24626"/>
    </source>
</evidence>
<name>A0A2I0A7Q8_9ASPA</name>
<dbReference type="PANTHER" id="PTHR35046:SF26">
    <property type="entry name" value="RNA-DIRECTED DNA POLYMERASE"/>
    <property type="match status" value="1"/>
</dbReference>
<dbReference type="Proteomes" id="UP000236161">
    <property type="component" value="Unassembled WGS sequence"/>
</dbReference>
<evidence type="ECO:0000313" key="3">
    <source>
        <dbReference type="Proteomes" id="UP000236161"/>
    </source>
</evidence>
<dbReference type="PANTHER" id="PTHR35046">
    <property type="entry name" value="ZINC KNUCKLE (CCHC-TYPE) FAMILY PROTEIN"/>
    <property type="match status" value="1"/>
</dbReference>
<accession>A0A2I0A7Q8</accession>
<dbReference type="Pfam" id="PF24626">
    <property type="entry name" value="SH3_Tf2-1"/>
    <property type="match status" value="1"/>
</dbReference>
<dbReference type="AlphaFoldDB" id="A0A2I0A7Q8"/>
<reference evidence="2 3" key="1">
    <citation type="journal article" date="2017" name="Nature">
        <title>The Apostasia genome and the evolution of orchids.</title>
        <authorList>
            <person name="Zhang G.Q."/>
            <person name="Liu K.W."/>
            <person name="Li Z."/>
            <person name="Lohaus R."/>
            <person name="Hsiao Y.Y."/>
            <person name="Niu S.C."/>
            <person name="Wang J.Y."/>
            <person name="Lin Y.C."/>
            <person name="Xu Q."/>
            <person name="Chen L.J."/>
            <person name="Yoshida K."/>
            <person name="Fujiwara S."/>
            <person name="Wang Z.W."/>
            <person name="Zhang Y.Q."/>
            <person name="Mitsuda N."/>
            <person name="Wang M."/>
            <person name="Liu G.H."/>
            <person name="Pecoraro L."/>
            <person name="Huang H.X."/>
            <person name="Xiao X.J."/>
            <person name="Lin M."/>
            <person name="Wu X.Y."/>
            <person name="Wu W.L."/>
            <person name="Chen Y.Y."/>
            <person name="Chang S.B."/>
            <person name="Sakamoto S."/>
            <person name="Ohme-Takagi M."/>
            <person name="Yagi M."/>
            <person name="Zeng S.J."/>
            <person name="Shen C.Y."/>
            <person name="Yeh C.M."/>
            <person name="Luo Y.B."/>
            <person name="Tsai W.C."/>
            <person name="Van de Peer Y."/>
            <person name="Liu Z.J."/>
        </authorList>
    </citation>
    <scope>NUCLEOTIDE SEQUENCE [LARGE SCALE GENOMIC DNA]</scope>
    <source>
        <strain evidence="3">cv. Shenzhen</strain>
        <tissue evidence="2">Stem</tissue>
    </source>
</reference>
<dbReference type="EMBL" id="KZ452013">
    <property type="protein sequence ID" value="PKA51545.1"/>
    <property type="molecule type" value="Genomic_DNA"/>
</dbReference>
<evidence type="ECO:0000313" key="2">
    <source>
        <dbReference type="EMBL" id="PKA51545.1"/>
    </source>
</evidence>
<protein>
    <recommendedName>
        <fullName evidence="1">Tf2-1-like SH3-like domain-containing protein</fullName>
    </recommendedName>
</protein>
<dbReference type="OrthoDB" id="693229at2759"/>
<organism evidence="2 3">
    <name type="scientific">Apostasia shenzhenica</name>
    <dbReference type="NCBI Taxonomy" id="1088818"/>
    <lineage>
        <taxon>Eukaryota</taxon>
        <taxon>Viridiplantae</taxon>
        <taxon>Streptophyta</taxon>
        <taxon>Embryophyta</taxon>
        <taxon>Tracheophyta</taxon>
        <taxon>Spermatophyta</taxon>
        <taxon>Magnoliopsida</taxon>
        <taxon>Liliopsida</taxon>
        <taxon>Asparagales</taxon>
        <taxon>Orchidaceae</taxon>
        <taxon>Apostasioideae</taxon>
        <taxon>Apostasia</taxon>
    </lineage>
</organism>
<feature type="domain" description="Tf2-1-like SH3-like" evidence="1">
    <location>
        <begin position="73"/>
        <end position="133"/>
    </location>
</feature>
<keyword evidence="3" id="KW-1185">Reference proteome</keyword>
<gene>
    <name evidence="2" type="ORF">AXF42_Ash002912</name>
</gene>
<proteinExistence type="predicted"/>
<dbReference type="InterPro" id="IPR056924">
    <property type="entry name" value="SH3_Tf2-1"/>
</dbReference>